<dbReference type="RefSeq" id="WP_152380858.1">
    <property type="nucleotide sequence ID" value="NZ_CP045298.1"/>
</dbReference>
<proteinExistence type="predicted"/>
<name>A0ABU0KTL6_9BACL</name>
<accession>A0ABU0KTL6</accession>
<evidence type="ECO:0000313" key="1">
    <source>
        <dbReference type="EMBL" id="MDQ0492781.1"/>
    </source>
</evidence>
<dbReference type="Proteomes" id="UP001242811">
    <property type="component" value="Unassembled WGS sequence"/>
</dbReference>
<evidence type="ECO:0008006" key="3">
    <source>
        <dbReference type="Google" id="ProtNLM"/>
    </source>
</evidence>
<sequence>MIKQLRDIALGSIEASKPSESMIGQVTGVDPLEITVDQRLVLDADLLLVTERVKRYVVSLTHSHVYKDETPTDTATKTTQTALPDVLVIREGLKMGDAVVLQRMKGGQEFVVMDKLVKP</sequence>
<comment type="caution">
    <text evidence="1">The sequence shown here is derived from an EMBL/GenBank/DDBJ whole genome shotgun (WGS) entry which is preliminary data.</text>
</comment>
<gene>
    <name evidence="1" type="ORF">QOZ95_000931</name>
</gene>
<dbReference type="EMBL" id="JAUSWA010000004">
    <property type="protein sequence ID" value="MDQ0492781.1"/>
    <property type="molecule type" value="Genomic_DNA"/>
</dbReference>
<dbReference type="InterPro" id="IPR022555">
    <property type="entry name" value="DUF2577"/>
</dbReference>
<keyword evidence="2" id="KW-1185">Reference proteome</keyword>
<dbReference type="Pfam" id="PF10844">
    <property type="entry name" value="DUF2577"/>
    <property type="match status" value="1"/>
</dbReference>
<evidence type="ECO:0000313" key="2">
    <source>
        <dbReference type="Proteomes" id="UP001242811"/>
    </source>
</evidence>
<protein>
    <recommendedName>
        <fullName evidence="3">DUF2577 domain-containing protein</fullName>
    </recommendedName>
</protein>
<organism evidence="1 2">
    <name type="scientific">Paenibacillus brasilensis</name>
    <dbReference type="NCBI Taxonomy" id="128574"/>
    <lineage>
        <taxon>Bacteria</taxon>
        <taxon>Bacillati</taxon>
        <taxon>Bacillota</taxon>
        <taxon>Bacilli</taxon>
        <taxon>Bacillales</taxon>
        <taxon>Paenibacillaceae</taxon>
        <taxon>Paenibacillus</taxon>
    </lineage>
</organism>
<reference evidence="1 2" key="1">
    <citation type="submission" date="2023-07" db="EMBL/GenBank/DDBJ databases">
        <title>Genomic Encyclopedia of Type Strains, Phase IV (KMG-IV): sequencing the most valuable type-strain genomes for metagenomic binning, comparative biology and taxonomic classification.</title>
        <authorList>
            <person name="Goeker M."/>
        </authorList>
    </citation>
    <scope>NUCLEOTIDE SEQUENCE [LARGE SCALE GENOMIC DNA]</scope>
    <source>
        <strain evidence="1 2">DSM 14914</strain>
    </source>
</reference>